<feature type="compositionally biased region" description="Basic and acidic residues" evidence="1">
    <location>
        <begin position="947"/>
        <end position="958"/>
    </location>
</feature>
<gene>
    <name evidence="5" type="primary">LOC115891450</name>
</gene>
<dbReference type="Proteomes" id="UP000504635">
    <property type="component" value="Unplaced"/>
</dbReference>
<dbReference type="Pfam" id="PF00266">
    <property type="entry name" value="Aminotran_5"/>
    <property type="match status" value="1"/>
</dbReference>
<dbReference type="InterPro" id="IPR011063">
    <property type="entry name" value="TilS/TtcA_N"/>
</dbReference>
<dbReference type="GO" id="GO:0016740">
    <property type="term" value="F:transferase activity"/>
    <property type="evidence" value="ECO:0007669"/>
    <property type="project" value="UniProtKB-ARBA"/>
</dbReference>
<keyword evidence="4" id="KW-1185">Reference proteome</keyword>
<reference evidence="5" key="1">
    <citation type="submission" date="2025-08" db="UniProtKB">
        <authorList>
            <consortium name="RefSeq"/>
        </authorList>
    </citation>
    <scope>IDENTIFICATION</scope>
    <source>
        <tissue evidence="5">Gonads</tissue>
    </source>
</reference>
<organism evidence="4 5">
    <name type="scientific">Sitophilus oryzae</name>
    <name type="common">Rice weevil</name>
    <name type="synonym">Curculio oryzae</name>
    <dbReference type="NCBI Taxonomy" id="7048"/>
    <lineage>
        <taxon>Eukaryota</taxon>
        <taxon>Metazoa</taxon>
        <taxon>Ecdysozoa</taxon>
        <taxon>Arthropoda</taxon>
        <taxon>Hexapoda</taxon>
        <taxon>Insecta</taxon>
        <taxon>Pterygota</taxon>
        <taxon>Neoptera</taxon>
        <taxon>Endopterygota</taxon>
        <taxon>Coleoptera</taxon>
        <taxon>Polyphaga</taxon>
        <taxon>Cucujiformia</taxon>
        <taxon>Curculionidae</taxon>
        <taxon>Dryophthorinae</taxon>
        <taxon>Sitophilus</taxon>
    </lineage>
</organism>
<dbReference type="InterPro" id="IPR015424">
    <property type="entry name" value="PyrdxlP-dep_Trfase"/>
</dbReference>
<feature type="region of interest" description="Disordered" evidence="1">
    <location>
        <begin position="903"/>
        <end position="974"/>
    </location>
</feature>
<evidence type="ECO:0000313" key="4">
    <source>
        <dbReference type="Proteomes" id="UP000504635"/>
    </source>
</evidence>
<feature type="compositionally biased region" description="Basic and acidic residues" evidence="1">
    <location>
        <begin position="997"/>
        <end position="1016"/>
    </location>
</feature>
<evidence type="ECO:0000259" key="3">
    <source>
        <dbReference type="Pfam" id="PF01171"/>
    </source>
</evidence>
<dbReference type="Pfam" id="PF01171">
    <property type="entry name" value="ATP_bind_3"/>
    <property type="match status" value="1"/>
</dbReference>
<evidence type="ECO:0000313" key="5">
    <source>
        <dbReference type="RefSeq" id="XP_030767762.1"/>
    </source>
</evidence>
<dbReference type="RefSeq" id="XP_030767762.1">
    <property type="nucleotide sequence ID" value="XM_030911902.1"/>
</dbReference>
<dbReference type="Gene3D" id="3.40.50.620">
    <property type="entry name" value="HUPs"/>
    <property type="match status" value="1"/>
</dbReference>
<feature type="region of interest" description="Disordered" evidence="1">
    <location>
        <begin position="990"/>
        <end position="1017"/>
    </location>
</feature>
<evidence type="ECO:0000256" key="1">
    <source>
        <dbReference type="SAM" id="MobiDB-lite"/>
    </source>
</evidence>
<feature type="region of interest" description="Disordered" evidence="1">
    <location>
        <begin position="621"/>
        <end position="666"/>
    </location>
</feature>
<name>A0A6J2YWW1_SITOR</name>
<dbReference type="GeneID" id="115891450"/>
<dbReference type="PANTHER" id="PTHR43686">
    <property type="entry name" value="SULFURTRANSFERASE-RELATED"/>
    <property type="match status" value="1"/>
</dbReference>
<dbReference type="PANTHER" id="PTHR43686:SF1">
    <property type="entry name" value="AMINOTRAN_5 DOMAIN-CONTAINING PROTEIN"/>
    <property type="match status" value="1"/>
</dbReference>
<dbReference type="InterPro" id="IPR000192">
    <property type="entry name" value="Aminotrans_V_dom"/>
</dbReference>
<dbReference type="SUPFAM" id="SSF52402">
    <property type="entry name" value="Adenine nucleotide alpha hydrolases-like"/>
    <property type="match status" value="1"/>
</dbReference>
<feature type="compositionally biased region" description="Low complexity" evidence="1">
    <location>
        <begin position="936"/>
        <end position="946"/>
    </location>
</feature>
<proteinExistence type="predicted"/>
<dbReference type="KEGG" id="soy:115891450"/>
<feature type="region of interest" description="Disordered" evidence="1">
    <location>
        <begin position="836"/>
        <end position="858"/>
    </location>
</feature>
<dbReference type="InterPro" id="IPR015421">
    <property type="entry name" value="PyrdxlP-dep_Trfase_major"/>
</dbReference>
<dbReference type="SUPFAM" id="SSF53383">
    <property type="entry name" value="PLP-dependent transferases"/>
    <property type="match status" value="1"/>
</dbReference>
<dbReference type="InterPro" id="IPR015422">
    <property type="entry name" value="PyrdxlP-dep_Trfase_small"/>
</dbReference>
<dbReference type="CDD" id="cd24138">
    <property type="entry name" value="TtcA-like"/>
    <property type="match status" value="1"/>
</dbReference>
<dbReference type="OrthoDB" id="420046at2759"/>
<feature type="compositionally biased region" description="Low complexity" evidence="1">
    <location>
        <begin position="963"/>
        <end position="974"/>
    </location>
</feature>
<dbReference type="Gene3D" id="3.90.1150.10">
    <property type="entry name" value="Aspartate Aminotransferase, domain 1"/>
    <property type="match status" value="1"/>
</dbReference>
<sequence>MTTTTTTIRKSYGNRKLYTFPEDYPARSPKQKSGSVNNLLKKSGEDVNKLIKYIDDNIVGKNNAFLGPFGRRKVVFCDYAASGRSLQFIEEYILREVLPTYGNTHFTTSISSLQTTLFRQEAREILRNAVNASEDEAVILCGHGCTDALNKLIWALDIREPPVIFTGPSEHHDNLNMWQKTGAKIVRIAETKEGLLDFSDLENQLRLHQNCGRQMIGCFSVASGVTGILIDDVACTILLHQYGSLAFWDYNMAAPSIQIDMNPSVQGVEDNLANKDAVYFSGHKFVGGVQTPGILIAKKSIFRRLNACEPDGFFASNEHDRGFELQEEGNCAAVVESIRFGLIMQLKETVSVANIQQRLEKINKQMLQHIRTIPDIILLGNPNPSLKRISIFSFMVRHPRGTFLHHNFVCAVLNDVFGIQARAGCPCSGIYAQELLGIDQSLADQYENIILEDRRLSSLNLGVENSSLELLRPGFTRICLPYFINDAELAFVMEAVKMVATEGWKLLPQYIVDLDTGEWRHHTNTIQRDRNRLSAVRYVDGKMTMHERRISGPGLFPQSHSECLQTARNLFNKARKTANRIPYPDQGIVFDSRGEKLRWFMMPHEAQSLLTSNAQNVKQKVPFAPGASNGSKKGEKHTDEHQHVVSQSHHSHNLSSGGSPRHYSLPSIDDPKVLTCSSPVPYFLQDVNGLYYPHISQPSVNFAVGETVSSTSLLQQQNFARDRCLSLGHPNVSPPVLSPQTRVSLGMGGLRQRQFSYSSQNELHSLDSESNLSPTHSLNMLSSSTLDCSQIGRASPVPDLQTYVTEMTKELATNIKSEIREVISKVEDVLENTDSDRDNSFFYERNGSGSEDGRSDSISSNAVAEYLEKISIEMANEVKSEIRDVVSAVDVFITPDNNQLTYTRSSLSSDPKLIPFEHETSPDENYTPGSSSDTVINLISSSSNKLKSSEEDQQDSGKNKNKILSTSTAASISSQDSGINMSFQEHEHFPSCSVGELKTRSNSDSRSGHRKSESEIKYSTLQKHKPPIHRDMSDDRNTLEHLAARRWNCPEKNLWNPVMDAIGEFKMIKDGDKVMVCLSGGIDSLSLLHTLLQFQSHVQKKGVLFSIGAVTVDPDASGCDPCVLIPHLKTLGVHYIIDDKKSDPGVHTEKQEEANDNLYSFGTSTLRHRLYSAAKSSGYNVLAIGQHLDDLCENFLLSVFHLGKLRSMRAHYYIKEHDLRIIRPLVYVREKTLRQFATNENLPISTSGPNLSKERQRIKQLLTQQEILFPRLFLSLKNALHPLIGFQIKECALRCRRLSKTTKEGAESNEETDEEPVVS</sequence>
<feature type="compositionally biased region" description="Polar residues" evidence="1">
    <location>
        <begin position="923"/>
        <end position="935"/>
    </location>
</feature>
<protein>
    <submittedName>
        <fullName evidence="5">Uncharacterized protein LOC115891450</fullName>
    </submittedName>
</protein>
<feature type="domain" description="tRNA(Ile)-lysidine/2-thiocytidine synthase N-terminal" evidence="3">
    <location>
        <begin position="1073"/>
        <end position="1251"/>
    </location>
</feature>
<evidence type="ECO:0000259" key="2">
    <source>
        <dbReference type="Pfam" id="PF00266"/>
    </source>
</evidence>
<dbReference type="InterPro" id="IPR014729">
    <property type="entry name" value="Rossmann-like_a/b/a_fold"/>
</dbReference>
<accession>A0A6J2YWW1</accession>
<dbReference type="Gene3D" id="3.40.640.10">
    <property type="entry name" value="Type I PLP-dependent aspartate aminotransferase-like (Major domain)"/>
    <property type="match status" value="1"/>
</dbReference>
<feature type="domain" description="Aminotransferase class V" evidence="2">
    <location>
        <begin position="75"/>
        <end position="433"/>
    </location>
</feature>
<dbReference type="InParanoid" id="A0A6J2YWW1"/>
<feature type="compositionally biased region" description="Basic and acidic residues" evidence="1">
    <location>
        <begin position="632"/>
        <end position="643"/>
    </location>
</feature>
<feature type="compositionally biased region" description="Low complexity" evidence="1">
    <location>
        <begin position="644"/>
        <end position="659"/>
    </location>
</feature>